<gene>
    <name evidence="2" type="ORF">XNOV1_A001656</name>
</gene>
<reference evidence="2" key="1">
    <citation type="submission" date="2023-08" db="EMBL/GenBank/DDBJ databases">
        <authorList>
            <person name="Alioto T."/>
            <person name="Alioto T."/>
            <person name="Gomez Garrido J."/>
        </authorList>
    </citation>
    <scope>NUCLEOTIDE SEQUENCE</scope>
</reference>
<feature type="region of interest" description="Disordered" evidence="1">
    <location>
        <begin position="1"/>
        <end position="69"/>
    </location>
</feature>
<protein>
    <submittedName>
        <fullName evidence="2">PREDICTED: retinoic acid receptor alpha-B-like</fullName>
    </submittedName>
</protein>
<evidence type="ECO:0000256" key="1">
    <source>
        <dbReference type="SAM" id="MobiDB-lite"/>
    </source>
</evidence>
<organism evidence="2 3">
    <name type="scientific">Xyrichtys novacula</name>
    <name type="common">Pearly razorfish</name>
    <name type="synonym">Hemipteronotus novacula</name>
    <dbReference type="NCBI Taxonomy" id="13765"/>
    <lineage>
        <taxon>Eukaryota</taxon>
        <taxon>Metazoa</taxon>
        <taxon>Chordata</taxon>
        <taxon>Craniata</taxon>
        <taxon>Vertebrata</taxon>
        <taxon>Euteleostomi</taxon>
        <taxon>Actinopterygii</taxon>
        <taxon>Neopterygii</taxon>
        <taxon>Teleostei</taxon>
        <taxon>Neoteleostei</taxon>
        <taxon>Acanthomorphata</taxon>
        <taxon>Eupercaria</taxon>
        <taxon>Labriformes</taxon>
        <taxon>Labridae</taxon>
        <taxon>Xyrichtys</taxon>
    </lineage>
</organism>
<name>A0AAV1GSV1_XYRNO</name>
<proteinExistence type="predicted"/>
<evidence type="ECO:0000313" key="2">
    <source>
        <dbReference type="EMBL" id="CAJ1075654.1"/>
    </source>
</evidence>
<dbReference type="AlphaFoldDB" id="A0AAV1GSV1"/>
<keyword evidence="3" id="KW-1185">Reference proteome</keyword>
<accession>A0AAV1GSV1</accession>
<evidence type="ECO:0000313" key="3">
    <source>
        <dbReference type="Proteomes" id="UP001178508"/>
    </source>
</evidence>
<sequence>MEIPGSTPPLIQEMLENSEGLEGHEAVGMKGGGGGRVKGETKRRKNQSHRHRRNQSPLQPRALHPVRPLLPLTPPEVIGSAYFHTGPPPFGRVWYCKKTTNTADSEQIKN</sequence>
<dbReference type="Proteomes" id="UP001178508">
    <property type="component" value="Chromosome 16"/>
</dbReference>
<keyword evidence="2" id="KW-0675">Receptor</keyword>
<feature type="compositionally biased region" description="Basic residues" evidence="1">
    <location>
        <begin position="41"/>
        <end position="54"/>
    </location>
</feature>
<dbReference type="EMBL" id="OY660879">
    <property type="protein sequence ID" value="CAJ1075654.1"/>
    <property type="molecule type" value="Genomic_DNA"/>
</dbReference>